<dbReference type="InterPro" id="IPR001127">
    <property type="entry name" value="PTS_EIIA_1_perm"/>
</dbReference>
<dbReference type="GO" id="GO:0016301">
    <property type="term" value="F:kinase activity"/>
    <property type="evidence" value="ECO:0007669"/>
    <property type="project" value="UniProtKB-KW"/>
</dbReference>
<dbReference type="Gene3D" id="2.70.70.10">
    <property type="entry name" value="Glucose Permease (Domain IIA)"/>
    <property type="match status" value="1"/>
</dbReference>
<evidence type="ECO:0000313" key="8">
    <source>
        <dbReference type="EMBL" id="RAK20517.1"/>
    </source>
</evidence>
<evidence type="ECO:0000256" key="1">
    <source>
        <dbReference type="ARBA" id="ARBA00004496"/>
    </source>
</evidence>
<dbReference type="PANTHER" id="PTHR45008:SF1">
    <property type="entry name" value="PTS SYSTEM GLUCOSE-SPECIFIC EIIA COMPONENT"/>
    <property type="match status" value="1"/>
</dbReference>
<dbReference type="EMBL" id="QLMH01000004">
    <property type="protein sequence ID" value="RAK20517.1"/>
    <property type="molecule type" value="Genomic_DNA"/>
</dbReference>
<evidence type="ECO:0000256" key="3">
    <source>
        <dbReference type="ARBA" id="ARBA00022597"/>
    </source>
</evidence>
<dbReference type="Proteomes" id="UP000248555">
    <property type="component" value="Unassembled WGS sequence"/>
</dbReference>
<evidence type="ECO:0000313" key="9">
    <source>
        <dbReference type="Proteomes" id="UP000248555"/>
    </source>
</evidence>
<dbReference type="AlphaFoldDB" id="A0A327YJN8"/>
<dbReference type="SUPFAM" id="SSF51261">
    <property type="entry name" value="Duplicated hybrid motif"/>
    <property type="match status" value="1"/>
</dbReference>
<name>A0A327YJN8_9BACL</name>
<protein>
    <submittedName>
        <fullName evidence="8">PTS system IIA component (Glc family)</fullName>
    </submittedName>
</protein>
<comment type="caution">
    <text evidence="8">The sequence shown here is derived from an EMBL/GenBank/DDBJ whole genome shotgun (WGS) entry which is preliminary data.</text>
</comment>
<dbReference type="OrthoDB" id="92465at2"/>
<evidence type="ECO:0000256" key="4">
    <source>
        <dbReference type="ARBA" id="ARBA00022679"/>
    </source>
</evidence>
<dbReference type="GO" id="GO:0009401">
    <property type="term" value="P:phosphoenolpyruvate-dependent sugar phosphotransferase system"/>
    <property type="evidence" value="ECO:0007669"/>
    <property type="project" value="UniProtKB-KW"/>
</dbReference>
<keyword evidence="6" id="KW-0418">Kinase</keyword>
<dbReference type="Pfam" id="PF00358">
    <property type="entry name" value="PTS_EIIA_1"/>
    <property type="match status" value="1"/>
</dbReference>
<evidence type="ECO:0000259" key="7">
    <source>
        <dbReference type="PROSITE" id="PS51093"/>
    </source>
</evidence>
<dbReference type="PANTHER" id="PTHR45008">
    <property type="entry name" value="PTS SYSTEM GLUCOSE-SPECIFIC EIIA COMPONENT"/>
    <property type="match status" value="1"/>
</dbReference>
<sequence length="165" mass="17878">MLGKLFGKKEKKQTEAVFSPLTGKIIKMEDVPDPVFSQLMMGDGIAVEPAEGEVVAPVNGEIVQLFHTKHAVGLRSEAGLEILIHIGLETVTMNGEGFESHVQPGEKVKAGQRLITLDLELVKQKAKSTITPIVITNGELVAEMNKTKEINAVKGETILLNIQVK</sequence>
<proteinExistence type="predicted"/>
<dbReference type="FunFam" id="2.70.70.10:FF:000001">
    <property type="entry name" value="PTS system glucose-specific IIA component"/>
    <property type="match status" value="1"/>
</dbReference>
<keyword evidence="9" id="KW-1185">Reference proteome</keyword>
<evidence type="ECO:0000256" key="6">
    <source>
        <dbReference type="ARBA" id="ARBA00022777"/>
    </source>
</evidence>
<dbReference type="GO" id="GO:0005737">
    <property type="term" value="C:cytoplasm"/>
    <property type="evidence" value="ECO:0007669"/>
    <property type="project" value="UniProtKB-SubCell"/>
</dbReference>
<evidence type="ECO:0000256" key="5">
    <source>
        <dbReference type="ARBA" id="ARBA00022683"/>
    </source>
</evidence>
<feature type="domain" description="PTS EIIA type-1" evidence="7">
    <location>
        <begin position="33"/>
        <end position="137"/>
    </location>
</feature>
<comment type="subcellular location">
    <subcellularLocation>
        <location evidence="1">Cytoplasm</location>
    </subcellularLocation>
</comment>
<reference evidence="8 9" key="1">
    <citation type="submission" date="2018-06" db="EMBL/GenBank/DDBJ databases">
        <title>Genomic Encyclopedia of Type Strains, Phase III (KMG-III): the genomes of soil and plant-associated and newly described type strains.</title>
        <authorList>
            <person name="Whitman W."/>
        </authorList>
    </citation>
    <scope>NUCLEOTIDE SEQUENCE [LARGE SCALE GENOMIC DNA]</scope>
    <source>
        <strain evidence="8 9">CGMCC 1.8979</strain>
    </source>
</reference>
<dbReference type="NCBIfam" id="TIGR00830">
    <property type="entry name" value="PTBA"/>
    <property type="match status" value="1"/>
</dbReference>
<keyword evidence="2" id="KW-0813">Transport</keyword>
<dbReference type="InterPro" id="IPR011055">
    <property type="entry name" value="Dup_hybrid_motif"/>
</dbReference>
<dbReference type="RefSeq" id="WP_111644810.1">
    <property type="nucleotide sequence ID" value="NZ_QLMH01000004.1"/>
</dbReference>
<accession>A0A327YJN8</accession>
<organism evidence="8 9">
    <name type="scientific">Paranoxybacillus vitaminiphilus</name>
    <dbReference type="NCBI Taxonomy" id="581036"/>
    <lineage>
        <taxon>Bacteria</taxon>
        <taxon>Bacillati</taxon>
        <taxon>Bacillota</taxon>
        <taxon>Bacilli</taxon>
        <taxon>Bacillales</taxon>
        <taxon>Anoxybacillaceae</taxon>
        <taxon>Paranoxybacillus</taxon>
    </lineage>
</organism>
<dbReference type="PROSITE" id="PS51093">
    <property type="entry name" value="PTS_EIIA_TYPE_1"/>
    <property type="match status" value="1"/>
</dbReference>
<dbReference type="PROSITE" id="PS00371">
    <property type="entry name" value="PTS_EIIA_TYPE_1_HIS"/>
    <property type="match status" value="1"/>
</dbReference>
<keyword evidence="4" id="KW-0808">Transferase</keyword>
<keyword evidence="5" id="KW-0598">Phosphotransferase system</keyword>
<evidence type="ECO:0000256" key="2">
    <source>
        <dbReference type="ARBA" id="ARBA00022448"/>
    </source>
</evidence>
<gene>
    <name evidence="8" type="ORF">B0I26_104170</name>
</gene>
<keyword evidence="3" id="KW-0762">Sugar transport</keyword>
<dbReference type="InterPro" id="IPR050890">
    <property type="entry name" value="PTS_EIIA_component"/>
</dbReference>